<keyword evidence="19" id="KW-1185">Reference proteome</keyword>
<dbReference type="InterPro" id="IPR003660">
    <property type="entry name" value="HAMP_dom"/>
</dbReference>
<dbReference type="Pfam" id="PF02518">
    <property type="entry name" value="HATPase_c"/>
    <property type="match status" value="1"/>
</dbReference>
<evidence type="ECO:0000256" key="4">
    <source>
        <dbReference type="ARBA" id="ARBA00022475"/>
    </source>
</evidence>
<dbReference type="AlphaFoldDB" id="A0A562QHQ1"/>
<dbReference type="CDD" id="cd06225">
    <property type="entry name" value="HAMP"/>
    <property type="match status" value="1"/>
</dbReference>
<evidence type="ECO:0000256" key="8">
    <source>
        <dbReference type="ARBA" id="ARBA00022741"/>
    </source>
</evidence>
<evidence type="ECO:0000259" key="17">
    <source>
        <dbReference type="PROSITE" id="PS50885"/>
    </source>
</evidence>
<feature type="transmembrane region" description="Helical" evidence="14">
    <location>
        <begin position="286"/>
        <end position="306"/>
    </location>
</feature>
<dbReference type="OrthoDB" id="9815750at2"/>
<keyword evidence="13 14" id="KW-0472">Membrane</keyword>
<dbReference type="Pfam" id="PF00512">
    <property type="entry name" value="HisKA"/>
    <property type="match status" value="1"/>
</dbReference>
<dbReference type="SMART" id="SM00387">
    <property type="entry name" value="HATPase_c"/>
    <property type="match status" value="1"/>
</dbReference>
<feature type="domain" description="HAMP" evidence="17">
    <location>
        <begin position="310"/>
        <end position="362"/>
    </location>
</feature>
<evidence type="ECO:0000256" key="10">
    <source>
        <dbReference type="ARBA" id="ARBA00022840"/>
    </source>
</evidence>
<dbReference type="SUPFAM" id="SSF55785">
    <property type="entry name" value="PYP-like sensor domain (PAS domain)"/>
    <property type="match status" value="1"/>
</dbReference>
<dbReference type="InterPro" id="IPR036097">
    <property type="entry name" value="HisK_dim/P_sf"/>
</dbReference>
<comment type="catalytic activity">
    <reaction evidence="1">
        <text>ATP + protein L-histidine = ADP + protein N-phospho-L-histidine.</text>
        <dbReference type="EC" id="2.7.13.3"/>
    </reaction>
</comment>
<dbReference type="CDD" id="cd12914">
    <property type="entry name" value="PDC1_DGC_like"/>
    <property type="match status" value="1"/>
</dbReference>
<evidence type="ECO:0000259" key="16">
    <source>
        <dbReference type="PROSITE" id="PS50113"/>
    </source>
</evidence>
<dbReference type="InterPro" id="IPR035965">
    <property type="entry name" value="PAS-like_dom_sf"/>
</dbReference>
<dbReference type="InterPro" id="IPR004358">
    <property type="entry name" value="Sig_transdc_His_kin-like_C"/>
</dbReference>
<dbReference type="PRINTS" id="PR00344">
    <property type="entry name" value="BCTRLSENSOR"/>
</dbReference>
<comment type="subcellular location">
    <subcellularLocation>
        <location evidence="2">Cell membrane</location>
        <topology evidence="2">Multi-pass membrane protein</topology>
    </subcellularLocation>
</comment>
<reference evidence="18 19" key="1">
    <citation type="journal article" date="2015" name="Stand. Genomic Sci.">
        <title>Genomic Encyclopedia of Bacterial and Archaeal Type Strains, Phase III: the genomes of soil and plant-associated and newly described type strains.</title>
        <authorList>
            <person name="Whitman W.B."/>
            <person name="Woyke T."/>
            <person name="Klenk H.P."/>
            <person name="Zhou Y."/>
            <person name="Lilburn T.G."/>
            <person name="Beck B.J."/>
            <person name="De Vos P."/>
            <person name="Vandamme P."/>
            <person name="Eisen J.A."/>
            <person name="Garrity G."/>
            <person name="Hugenholtz P."/>
            <person name="Kyrpides N.C."/>
        </authorList>
    </citation>
    <scope>NUCLEOTIDE SEQUENCE [LARGE SCALE GENOMIC DNA]</scope>
    <source>
        <strain evidence="18 19">CGMCC 1.10116</strain>
    </source>
</reference>
<evidence type="ECO:0000256" key="5">
    <source>
        <dbReference type="ARBA" id="ARBA00022553"/>
    </source>
</evidence>
<dbReference type="InterPro" id="IPR003594">
    <property type="entry name" value="HATPase_dom"/>
</dbReference>
<evidence type="ECO:0000256" key="14">
    <source>
        <dbReference type="SAM" id="Phobius"/>
    </source>
</evidence>
<protein>
    <recommendedName>
        <fullName evidence="3">histidine kinase</fullName>
        <ecNumber evidence="3">2.7.13.3</ecNumber>
    </recommendedName>
</protein>
<dbReference type="SUPFAM" id="SSF103190">
    <property type="entry name" value="Sensory domain-like"/>
    <property type="match status" value="1"/>
</dbReference>
<evidence type="ECO:0000256" key="7">
    <source>
        <dbReference type="ARBA" id="ARBA00022692"/>
    </source>
</evidence>
<keyword evidence="5" id="KW-0597">Phosphoprotein</keyword>
<evidence type="ECO:0000256" key="1">
    <source>
        <dbReference type="ARBA" id="ARBA00000085"/>
    </source>
</evidence>
<dbReference type="Proteomes" id="UP000315711">
    <property type="component" value="Unassembled WGS sequence"/>
</dbReference>
<dbReference type="InterPro" id="IPR033479">
    <property type="entry name" value="dCache_1"/>
</dbReference>
<dbReference type="Pfam" id="PF02743">
    <property type="entry name" value="dCache_1"/>
    <property type="match status" value="1"/>
</dbReference>
<dbReference type="SMART" id="SM00388">
    <property type="entry name" value="HisKA"/>
    <property type="match status" value="1"/>
</dbReference>
<proteinExistence type="predicted"/>
<feature type="domain" description="PAC" evidence="16">
    <location>
        <begin position="439"/>
        <end position="494"/>
    </location>
</feature>
<dbReference type="InterPro" id="IPR003661">
    <property type="entry name" value="HisK_dim/P_dom"/>
</dbReference>
<evidence type="ECO:0000259" key="15">
    <source>
        <dbReference type="PROSITE" id="PS50109"/>
    </source>
</evidence>
<accession>A0A562QHQ1</accession>
<dbReference type="Gene3D" id="1.10.287.130">
    <property type="match status" value="1"/>
</dbReference>
<evidence type="ECO:0000256" key="3">
    <source>
        <dbReference type="ARBA" id="ARBA00012438"/>
    </source>
</evidence>
<evidence type="ECO:0000256" key="6">
    <source>
        <dbReference type="ARBA" id="ARBA00022679"/>
    </source>
</evidence>
<gene>
    <name evidence="18" type="ORF">IQ10_02181</name>
</gene>
<keyword evidence="9" id="KW-0418">Kinase</keyword>
<dbReference type="RefSeq" id="WP_144450487.1">
    <property type="nucleotide sequence ID" value="NZ_VLKZ01000005.1"/>
</dbReference>
<organism evidence="18 19">
    <name type="scientific">Halalkalibacter nanhaiisediminis</name>
    <dbReference type="NCBI Taxonomy" id="688079"/>
    <lineage>
        <taxon>Bacteria</taxon>
        <taxon>Bacillati</taxon>
        <taxon>Bacillota</taxon>
        <taxon>Bacilli</taxon>
        <taxon>Bacillales</taxon>
        <taxon>Bacillaceae</taxon>
        <taxon>Halalkalibacter</taxon>
    </lineage>
</organism>
<dbReference type="InterPro" id="IPR036890">
    <property type="entry name" value="HATPase_C_sf"/>
</dbReference>
<dbReference type="InterPro" id="IPR029151">
    <property type="entry name" value="Sensor-like_sf"/>
</dbReference>
<comment type="caution">
    <text evidence="18">The sequence shown here is derived from an EMBL/GenBank/DDBJ whole genome shotgun (WGS) entry which is preliminary data.</text>
</comment>
<sequence length="720" mass="81986">MFKTLRAKLLAFFLFATFIPMMIISYITYDSQKEDIEVQMSQTMISFANSLAVILEDLIQERLTDVAMLAQNPILRNSEQPYSVIEQEIDHFVQNYNLYLGAVFVNESGIVVADVDHTVVGTDLSTREWFQETIDGGIFFSDIYLSPVVHRPMLVLSSAVRDENGEIIGVVSPSFDLGYLWLRLDNFTKQQQLLGLDGYAFLVNGQGDIIAHPNQELILNYNYLERNNLTAEQFEQSMLKRELIHSESNDMLQTFVKVANMPGFEQDWYVGISIPRENLTTPLRDLAFKYLFMFGLIFLVTLYAVFKLSAYIVQPLQRLVNATSDFAFGKRVYPLAPDAYHEVDTLTKTFNMMTRKLVEREKSHQKSTLILETTDNGIIAFNRDSLQITTFNRTCEQLFQKNKSEVLGMTITQFREKSSIFHSFIKSTRLEELLSLNDRTKQFEFPCNINGIERIYFMSISTLPKLDNEQELEDILLIFNDVTDKRQMEQELIRTEKLKVVGQLAAGFAHEIRNPLTTIRGFLQLVHQSEEISHKRKKHFDIMLKEIDRVNGIISELLNMANPKAAMVKSVVDVAELIKEKEMLYTGEAEANKITFKTIVEPLPLIFSDGQKLDQAIINLIKNSFEAMPDGGVLTIRAREFAASDVIKIDIADTGCGMSEETLDKLGTPFYTTKEMGTGLGMMTTFRIIEEMGGSLSVKSELGKGTTFTITLPLERVDVS</sequence>
<dbReference type="InterPro" id="IPR005467">
    <property type="entry name" value="His_kinase_dom"/>
</dbReference>
<dbReference type="EC" id="2.7.13.3" evidence="3"/>
<feature type="transmembrane region" description="Helical" evidence="14">
    <location>
        <begin position="9"/>
        <end position="29"/>
    </location>
</feature>
<keyword evidence="4" id="KW-1003">Cell membrane</keyword>
<dbReference type="GO" id="GO:0005524">
    <property type="term" value="F:ATP binding"/>
    <property type="evidence" value="ECO:0007669"/>
    <property type="project" value="UniProtKB-KW"/>
</dbReference>
<dbReference type="InterPro" id="IPR000700">
    <property type="entry name" value="PAS-assoc_C"/>
</dbReference>
<keyword evidence="7 14" id="KW-0812">Transmembrane</keyword>
<dbReference type="SUPFAM" id="SSF47384">
    <property type="entry name" value="Homodimeric domain of signal transducing histidine kinase"/>
    <property type="match status" value="1"/>
</dbReference>
<keyword evidence="10" id="KW-0067">ATP-binding</keyword>
<feature type="domain" description="Histidine kinase" evidence="15">
    <location>
        <begin position="507"/>
        <end position="716"/>
    </location>
</feature>
<keyword evidence="6" id="KW-0808">Transferase</keyword>
<dbReference type="Gene3D" id="6.10.340.10">
    <property type="match status" value="1"/>
</dbReference>
<evidence type="ECO:0000256" key="12">
    <source>
        <dbReference type="ARBA" id="ARBA00023012"/>
    </source>
</evidence>
<dbReference type="CDD" id="cd00082">
    <property type="entry name" value="HisKA"/>
    <property type="match status" value="1"/>
</dbReference>
<dbReference type="PROSITE" id="PS50885">
    <property type="entry name" value="HAMP"/>
    <property type="match status" value="1"/>
</dbReference>
<dbReference type="SUPFAM" id="SSF55874">
    <property type="entry name" value="ATPase domain of HSP90 chaperone/DNA topoisomerase II/histidine kinase"/>
    <property type="match status" value="1"/>
</dbReference>
<dbReference type="EMBL" id="VLKZ01000005">
    <property type="protein sequence ID" value="TWI56288.1"/>
    <property type="molecule type" value="Genomic_DNA"/>
</dbReference>
<evidence type="ECO:0000256" key="13">
    <source>
        <dbReference type="ARBA" id="ARBA00023136"/>
    </source>
</evidence>
<keyword evidence="12" id="KW-0902">Two-component regulatory system</keyword>
<dbReference type="PANTHER" id="PTHR43065:SF46">
    <property type="entry name" value="C4-DICARBOXYLATE TRANSPORT SENSOR PROTEIN DCTB"/>
    <property type="match status" value="1"/>
</dbReference>
<evidence type="ECO:0000256" key="2">
    <source>
        <dbReference type="ARBA" id="ARBA00004651"/>
    </source>
</evidence>
<evidence type="ECO:0000313" key="18">
    <source>
        <dbReference type="EMBL" id="TWI56288.1"/>
    </source>
</evidence>
<keyword evidence="8" id="KW-0547">Nucleotide-binding</keyword>
<keyword evidence="11 14" id="KW-1133">Transmembrane helix</keyword>
<dbReference type="Gene3D" id="3.30.565.10">
    <property type="entry name" value="Histidine kinase-like ATPase, C-terminal domain"/>
    <property type="match status" value="1"/>
</dbReference>
<dbReference type="PANTHER" id="PTHR43065">
    <property type="entry name" value="SENSOR HISTIDINE KINASE"/>
    <property type="match status" value="1"/>
</dbReference>
<evidence type="ECO:0000256" key="11">
    <source>
        <dbReference type="ARBA" id="ARBA00022989"/>
    </source>
</evidence>
<dbReference type="Gene3D" id="3.30.450.20">
    <property type="entry name" value="PAS domain"/>
    <property type="match status" value="3"/>
</dbReference>
<dbReference type="PROSITE" id="PS50113">
    <property type="entry name" value="PAC"/>
    <property type="match status" value="1"/>
</dbReference>
<name>A0A562QHQ1_9BACI</name>
<dbReference type="GO" id="GO:0000155">
    <property type="term" value="F:phosphorelay sensor kinase activity"/>
    <property type="evidence" value="ECO:0007669"/>
    <property type="project" value="InterPro"/>
</dbReference>
<evidence type="ECO:0000256" key="9">
    <source>
        <dbReference type="ARBA" id="ARBA00022777"/>
    </source>
</evidence>
<dbReference type="PROSITE" id="PS50109">
    <property type="entry name" value="HIS_KIN"/>
    <property type="match status" value="1"/>
</dbReference>
<dbReference type="GO" id="GO:0005886">
    <property type="term" value="C:plasma membrane"/>
    <property type="evidence" value="ECO:0007669"/>
    <property type="project" value="UniProtKB-SubCell"/>
</dbReference>
<dbReference type="CDD" id="cd12912">
    <property type="entry name" value="PDC2_MCP_like"/>
    <property type="match status" value="1"/>
</dbReference>
<evidence type="ECO:0000313" key="19">
    <source>
        <dbReference type="Proteomes" id="UP000315711"/>
    </source>
</evidence>